<reference evidence="1" key="1">
    <citation type="submission" date="2021-02" db="EMBL/GenBank/DDBJ databases">
        <authorList>
            <person name="Nowell W R."/>
        </authorList>
    </citation>
    <scope>NUCLEOTIDE SEQUENCE</scope>
</reference>
<comment type="caution">
    <text evidence="1">The sequence shown here is derived from an EMBL/GenBank/DDBJ whole genome shotgun (WGS) entry which is preliminary data.</text>
</comment>
<dbReference type="EMBL" id="CAJOBD010060903">
    <property type="protein sequence ID" value="CAF4382707.1"/>
    <property type="molecule type" value="Genomic_DNA"/>
</dbReference>
<organism evidence="1 2">
    <name type="scientific">Rotaria sordida</name>
    <dbReference type="NCBI Taxonomy" id="392033"/>
    <lineage>
        <taxon>Eukaryota</taxon>
        <taxon>Metazoa</taxon>
        <taxon>Spiralia</taxon>
        <taxon>Gnathifera</taxon>
        <taxon>Rotifera</taxon>
        <taxon>Eurotatoria</taxon>
        <taxon>Bdelloidea</taxon>
        <taxon>Philodinida</taxon>
        <taxon>Philodinidae</taxon>
        <taxon>Rotaria</taxon>
    </lineage>
</organism>
<feature type="non-terminal residue" evidence="1">
    <location>
        <position position="56"/>
    </location>
</feature>
<evidence type="ECO:0000313" key="1">
    <source>
        <dbReference type="EMBL" id="CAF4382707.1"/>
    </source>
</evidence>
<dbReference type="AlphaFoldDB" id="A0A820N3U2"/>
<sequence length="56" mass="6317">MVISVDKIGYGNIGVVKEQLTQIKNMVELSLKHQQQLKTIDVKPPRSILLYRPPGT</sequence>
<accession>A0A820N3U2</accession>
<evidence type="ECO:0000313" key="2">
    <source>
        <dbReference type="Proteomes" id="UP000663836"/>
    </source>
</evidence>
<dbReference type="Proteomes" id="UP000663836">
    <property type="component" value="Unassembled WGS sequence"/>
</dbReference>
<proteinExistence type="predicted"/>
<dbReference type="Gene3D" id="3.40.50.300">
    <property type="entry name" value="P-loop containing nucleotide triphosphate hydrolases"/>
    <property type="match status" value="1"/>
</dbReference>
<name>A0A820N3U2_9BILA</name>
<protein>
    <submittedName>
        <fullName evidence="1">Uncharacterized protein</fullName>
    </submittedName>
</protein>
<gene>
    <name evidence="1" type="ORF">JBS370_LOCUS42903</name>
</gene>
<dbReference type="InterPro" id="IPR027417">
    <property type="entry name" value="P-loop_NTPase"/>
</dbReference>